<sequence>MHRNDRSASVRFTPATSHGSRSPTEPRTRRVHRPYRNSPVRVKFAHPSSDSHHPWIACATPRHSPHRSQPSRRPADPPPPPPAGRPGAADLERTLPTSHAPRPPHRTAPEAVPAQAHGARPDRDRGPVATQSATPTATPSGLVEFNARPVAEAERALLGCCASPGWAGRIAAHRPYPDLESLLAAADEAGYDLSTGELTAALAAESPAAPEQGEVPRSALTALAAAHGAYESRFGHPFVISLDGFARAERLDQILAGLRTRLGNDPDDERATAAEELRRLARSRLTRLVGAGRPGLAAGPPADSGRPRGPADRPYVPV</sequence>
<evidence type="ECO:0000313" key="10">
    <source>
        <dbReference type="Proteomes" id="UP000263094"/>
    </source>
</evidence>
<evidence type="ECO:0000259" key="8">
    <source>
        <dbReference type="Pfam" id="PF09349"/>
    </source>
</evidence>
<evidence type="ECO:0000256" key="5">
    <source>
        <dbReference type="ARBA" id="ARBA00022793"/>
    </source>
</evidence>
<proteinExistence type="predicted"/>
<keyword evidence="10" id="KW-1185">Reference proteome</keyword>
<keyword evidence="4" id="KW-0659">Purine metabolism</keyword>
<evidence type="ECO:0000256" key="6">
    <source>
        <dbReference type="ARBA" id="ARBA00023239"/>
    </source>
</evidence>
<comment type="catalytic activity">
    <reaction evidence="1">
        <text>5-hydroxy-2-oxo-4-ureido-2,5-dihydro-1H-imidazole-5-carboxylate + H(+) = (S)-allantoin + CO2</text>
        <dbReference type="Rhea" id="RHEA:26301"/>
        <dbReference type="ChEBI" id="CHEBI:15378"/>
        <dbReference type="ChEBI" id="CHEBI:15678"/>
        <dbReference type="ChEBI" id="CHEBI:16526"/>
        <dbReference type="ChEBI" id="CHEBI:58639"/>
        <dbReference type="EC" id="4.1.1.97"/>
    </reaction>
</comment>
<dbReference type="Gene3D" id="1.10.3330.10">
    <property type="entry name" value="Oxo-4-hydroxy-4-carboxy-5-ureidoimidazoline decarboxylase"/>
    <property type="match status" value="1"/>
</dbReference>
<keyword evidence="5" id="KW-0210">Decarboxylase</keyword>
<dbReference type="GO" id="GO:0006144">
    <property type="term" value="P:purine nucleobase metabolic process"/>
    <property type="evidence" value="ECO:0007669"/>
    <property type="project" value="UniProtKB-KW"/>
</dbReference>
<dbReference type="AlphaFoldDB" id="A0A372MB14"/>
<dbReference type="PANTHER" id="PTHR43466">
    <property type="entry name" value="2-OXO-4-HYDROXY-4-CARBOXY-5-UREIDOIMIDAZOLINE DECARBOXYLASE-RELATED"/>
    <property type="match status" value="1"/>
</dbReference>
<keyword evidence="6 9" id="KW-0456">Lyase</keyword>
<feature type="compositionally biased region" description="Low complexity" evidence="7">
    <location>
        <begin position="129"/>
        <end position="140"/>
    </location>
</feature>
<evidence type="ECO:0000256" key="4">
    <source>
        <dbReference type="ARBA" id="ARBA00022631"/>
    </source>
</evidence>
<dbReference type="InterPro" id="IPR018020">
    <property type="entry name" value="OHCU_decarboxylase"/>
</dbReference>
<dbReference type="EMBL" id="QUAK01000028">
    <property type="protein sequence ID" value="RFU87467.1"/>
    <property type="molecule type" value="Genomic_DNA"/>
</dbReference>
<dbReference type="EC" id="4.1.1.97" evidence="3"/>
<feature type="compositionally biased region" description="Polar residues" evidence="7">
    <location>
        <begin position="14"/>
        <end position="25"/>
    </location>
</feature>
<comment type="pathway">
    <text evidence="2">Purine metabolism; urate degradation; (S)-allantoin from urate: step 3/3.</text>
</comment>
<dbReference type="InterPro" id="IPR036778">
    <property type="entry name" value="OHCU_decarboxylase_sf"/>
</dbReference>
<evidence type="ECO:0000256" key="2">
    <source>
        <dbReference type="ARBA" id="ARBA00004754"/>
    </source>
</evidence>
<dbReference type="GO" id="GO:0019628">
    <property type="term" value="P:urate catabolic process"/>
    <property type="evidence" value="ECO:0007669"/>
    <property type="project" value="TreeGrafter"/>
</dbReference>
<dbReference type="NCBIfam" id="NF010372">
    <property type="entry name" value="PRK13798.1"/>
    <property type="match status" value="1"/>
</dbReference>
<dbReference type="GO" id="GO:0051997">
    <property type="term" value="F:2-oxo-4-hydroxy-4-carboxy-5-ureidoimidazoline decarboxylase activity"/>
    <property type="evidence" value="ECO:0007669"/>
    <property type="project" value="UniProtKB-EC"/>
</dbReference>
<feature type="region of interest" description="Disordered" evidence="7">
    <location>
        <begin position="290"/>
        <end position="318"/>
    </location>
</feature>
<dbReference type="OrthoDB" id="4303574at2"/>
<organism evidence="9 10">
    <name type="scientific">Streptomyces triticagri</name>
    <dbReference type="NCBI Taxonomy" id="2293568"/>
    <lineage>
        <taxon>Bacteria</taxon>
        <taxon>Bacillati</taxon>
        <taxon>Actinomycetota</taxon>
        <taxon>Actinomycetes</taxon>
        <taxon>Kitasatosporales</taxon>
        <taxon>Streptomycetaceae</taxon>
        <taxon>Streptomyces</taxon>
    </lineage>
</organism>
<dbReference type="Pfam" id="PF09349">
    <property type="entry name" value="OHCU_decarbox"/>
    <property type="match status" value="1"/>
</dbReference>
<dbReference type="SUPFAM" id="SSF158694">
    <property type="entry name" value="UraD-Like"/>
    <property type="match status" value="1"/>
</dbReference>
<name>A0A372MB14_9ACTN</name>
<dbReference type="PANTHER" id="PTHR43466:SF1">
    <property type="entry name" value="2-OXO-4-HYDROXY-4-CARBOXY-5-UREIDOIMIDAZOLINE DECARBOXYLASE-RELATED"/>
    <property type="match status" value="1"/>
</dbReference>
<dbReference type="Proteomes" id="UP000263094">
    <property type="component" value="Unassembled WGS sequence"/>
</dbReference>
<evidence type="ECO:0000256" key="1">
    <source>
        <dbReference type="ARBA" id="ARBA00001163"/>
    </source>
</evidence>
<evidence type="ECO:0000313" key="9">
    <source>
        <dbReference type="EMBL" id="RFU87467.1"/>
    </source>
</evidence>
<protein>
    <recommendedName>
        <fullName evidence="3">2-oxo-4-hydroxy-4-carboxy-5-ureidoimidazoline decarboxylase</fullName>
        <ecNumber evidence="3">4.1.1.97</ecNumber>
    </recommendedName>
</protein>
<feature type="compositionally biased region" description="Low complexity" evidence="7">
    <location>
        <begin position="290"/>
        <end position="302"/>
    </location>
</feature>
<evidence type="ECO:0000256" key="3">
    <source>
        <dbReference type="ARBA" id="ARBA00012257"/>
    </source>
</evidence>
<comment type="caution">
    <text evidence="9">The sequence shown here is derived from an EMBL/GenBank/DDBJ whole genome shotgun (WGS) entry which is preliminary data.</text>
</comment>
<feature type="region of interest" description="Disordered" evidence="7">
    <location>
        <begin position="1"/>
        <end position="143"/>
    </location>
</feature>
<reference evidence="9 10" key="1">
    <citation type="submission" date="2018-08" db="EMBL/GenBank/DDBJ databases">
        <title>Isolation, diversity and antifungal activity of Actinobacteria from wheat.</title>
        <authorList>
            <person name="Han C."/>
        </authorList>
    </citation>
    <scope>NUCLEOTIDE SEQUENCE [LARGE SCALE GENOMIC DNA]</scope>
    <source>
        <strain evidence="9 10">NEAU-YY421</strain>
    </source>
</reference>
<accession>A0A372MB14</accession>
<feature type="domain" description="Oxo-4-hydroxy-4-carboxy-5-ureidoimidazoline decarboxylase" evidence="8">
    <location>
        <begin position="146"/>
        <end position="285"/>
    </location>
</feature>
<gene>
    <name evidence="9" type="ORF">DY218_06500</name>
</gene>
<evidence type="ECO:0000256" key="7">
    <source>
        <dbReference type="SAM" id="MobiDB-lite"/>
    </source>
</evidence>